<accession>A0A4Z2IAQ2</accession>
<comment type="caution">
    <text evidence="1">The sequence shown here is derived from an EMBL/GenBank/DDBJ whole genome shotgun (WGS) entry which is preliminary data.</text>
</comment>
<dbReference type="OrthoDB" id="8923100at2759"/>
<dbReference type="InterPro" id="IPR031887">
    <property type="entry name" value="SDCCAG8"/>
</dbReference>
<reference evidence="1 2" key="1">
    <citation type="submission" date="2019-03" db="EMBL/GenBank/DDBJ databases">
        <title>First draft genome of Liparis tanakae, snailfish: a comprehensive survey of snailfish specific genes.</title>
        <authorList>
            <person name="Kim W."/>
            <person name="Song I."/>
            <person name="Jeong J.-H."/>
            <person name="Kim D."/>
            <person name="Kim S."/>
            <person name="Ryu S."/>
            <person name="Song J.Y."/>
            <person name="Lee S.K."/>
        </authorList>
    </citation>
    <scope>NUCLEOTIDE SEQUENCE [LARGE SCALE GENOMIC DNA]</scope>
    <source>
        <tissue evidence="1">Muscle</tissue>
    </source>
</reference>
<dbReference type="Proteomes" id="UP000314294">
    <property type="component" value="Unassembled WGS sequence"/>
</dbReference>
<organism evidence="1 2">
    <name type="scientific">Liparis tanakae</name>
    <name type="common">Tanaka's snailfish</name>
    <dbReference type="NCBI Taxonomy" id="230148"/>
    <lineage>
        <taxon>Eukaryota</taxon>
        <taxon>Metazoa</taxon>
        <taxon>Chordata</taxon>
        <taxon>Craniata</taxon>
        <taxon>Vertebrata</taxon>
        <taxon>Euteleostomi</taxon>
        <taxon>Actinopterygii</taxon>
        <taxon>Neopterygii</taxon>
        <taxon>Teleostei</taxon>
        <taxon>Neoteleostei</taxon>
        <taxon>Acanthomorphata</taxon>
        <taxon>Eupercaria</taxon>
        <taxon>Perciformes</taxon>
        <taxon>Cottioidei</taxon>
        <taxon>Cottales</taxon>
        <taxon>Liparidae</taxon>
        <taxon>Liparis</taxon>
    </lineage>
</organism>
<evidence type="ECO:0000313" key="2">
    <source>
        <dbReference type="Proteomes" id="UP000314294"/>
    </source>
</evidence>
<name>A0A4Z2IAQ2_9TELE</name>
<protein>
    <submittedName>
        <fullName evidence="1">Serologically defined colon cancer antigen 8</fullName>
    </submittedName>
</protein>
<dbReference type="GO" id="GO:0005813">
    <property type="term" value="C:centrosome"/>
    <property type="evidence" value="ECO:0007669"/>
    <property type="project" value="InterPro"/>
</dbReference>
<dbReference type="GO" id="GO:0007098">
    <property type="term" value="P:centrosome cycle"/>
    <property type="evidence" value="ECO:0007669"/>
    <property type="project" value="InterPro"/>
</dbReference>
<proteinExistence type="predicted"/>
<dbReference type="AlphaFoldDB" id="A0A4Z2IAQ2"/>
<dbReference type="Pfam" id="PF15964">
    <property type="entry name" value="CCCAP"/>
    <property type="match status" value="1"/>
</dbReference>
<dbReference type="EMBL" id="SRLO01000116">
    <property type="protein sequence ID" value="TNN74213.1"/>
    <property type="molecule type" value="Genomic_DNA"/>
</dbReference>
<gene>
    <name evidence="1" type="primary">Sdccag8_0</name>
    <name evidence="1" type="ORF">EYF80_015456</name>
</gene>
<sequence length="68" mass="8007">MCKRSKARTKTGWKKGDKLQQLDRHCQSSAQQVYELLAKQNQLMQERNTLTEEMQSLHTERRVNTVST</sequence>
<keyword evidence="2" id="KW-1185">Reference proteome</keyword>
<evidence type="ECO:0000313" key="1">
    <source>
        <dbReference type="EMBL" id="TNN74213.1"/>
    </source>
</evidence>